<dbReference type="InterPro" id="IPR007110">
    <property type="entry name" value="Ig-like_dom"/>
</dbReference>
<feature type="non-terminal residue" evidence="6">
    <location>
        <position position="1"/>
    </location>
</feature>
<name>A0A8S4ANW2_9TELE</name>
<comment type="subcellular location">
    <subcellularLocation>
        <location evidence="4">Secreted</location>
    </subcellularLocation>
</comment>
<keyword evidence="4" id="KW-0202">Cytokine</keyword>
<evidence type="ECO:0000256" key="1">
    <source>
        <dbReference type="ARBA" id="ARBA00022729"/>
    </source>
</evidence>
<keyword evidence="7" id="KW-1185">Reference proteome</keyword>
<dbReference type="PROSITE" id="PS50835">
    <property type="entry name" value="IG_LIKE"/>
    <property type="match status" value="1"/>
</dbReference>
<evidence type="ECO:0000256" key="2">
    <source>
        <dbReference type="ARBA" id="ARBA00023157"/>
    </source>
</evidence>
<comment type="subunit">
    <text evidence="4">Heterodimer with IL12A; disulfide-linked. The heterodimer is known as interleukin IL-12.</text>
</comment>
<accession>A0A8S4ANW2</accession>
<feature type="domain" description="Ig-like" evidence="5">
    <location>
        <begin position="74"/>
        <end position="160"/>
    </location>
</feature>
<dbReference type="InterPro" id="IPR015528">
    <property type="entry name" value="IL-12_beta"/>
</dbReference>
<dbReference type="InterPro" id="IPR050676">
    <property type="entry name" value="IL-12"/>
</dbReference>
<dbReference type="PIRSF" id="PIRSF038007">
    <property type="entry name" value="IL_12_beta"/>
    <property type="match status" value="1"/>
</dbReference>
<dbReference type="SUPFAM" id="SSF49265">
    <property type="entry name" value="Fibronectin type III"/>
    <property type="match status" value="2"/>
</dbReference>
<protein>
    <recommendedName>
        <fullName evidence="4">Interleukin-12 subunit beta</fullName>
        <shortName evidence="4">IL-12B</shortName>
    </recommendedName>
    <alternativeName>
        <fullName evidence="4">Cytotoxic lymphocyte maturation factor 40 kDa subunit</fullName>
    </alternativeName>
    <alternativeName>
        <fullName evidence="4">IL-12 subunit p40</fullName>
    </alternativeName>
</protein>
<keyword evidence="1" id="KW-0732">Signal</keyword>
<dbReference type="GO" id="GO:0004896">
    <property type="term" value="F:cytokine receptor activity"/>
    <property type="evidence" value="ECO:0007669"/>
    <property type="project" value="UniProtKB-UniRule"/>
</dbReference>
<evidence type="ECO:0000313" key="7">
    <source>
        <dbReference type="Proteomes" id="UP000677803"/>
    </source>
</evidence>
<dbReference type="Proteomes" id="UP000677803">
    <property type="component" value="Unassembled WGS sequence"/>
</dbReference>
<comment type="caution">
    <text evidence="6">The sequence shown here is derived from an EMBL/GenBank/DDBJ whole genome shotgun (WGS) entry which is preliminary data.</text>
</comment>
<dbReference type="Gene3D" id="2.60.40.10">
    <property type="entry name" value="Immunoglobulins"/>
    <property type="match status" value="2"/>
</dbReference>
<comment type="similarity">
    <text evidence="4">Belongs to the IL-12B family.</text>
</comment>
<dbReference type="InterPro" id="IPR019482">
    <property type="entry name" value="IL-12_beta_cen-dom"/>
</dbReference>
<dbReference type="Pfam" id="PF10420">
    <property type="entry name" value="IL12p40_C"/>
    <property type="match status" value="1"/>
</dbReference>
<dbReference type="GO" id="GO:0005615">
    <property type="term" value="C:extracellular space"/>
    <property type="evidence" value="ECO:0007669"/>
    <property type="project" value="UniProtKB-KW"/>
</dbReference>
<gene>
    <name evidence="4" type="primary">IL12B</name>
    <name evidence="6" type="ORF">MMEN_LOCUS5009</name>
</gene>
<evidence type="ECO:0000313" key="6">
    <source>
        <dbReference type="EMBL" id="CAG5872403.1"/>
    </source>
</evidence>
<keyword evidence="4" id="KW-0393">Immunoglobulin domain</keyword>
<keyword evidence="2" id="KW-1015">Disulfide bond</keyword>
<proteinExistence type="inferred from homology"/>
<reference evidence="6" key="1">
    <citation type="submission" date="2021-05" db="EMBL/GenBank/DDBJ databases">
        <authorList>
            <person name="Tigano A."/>
        </authorList>
    </citation>
    <scope>NUCLEOTIDE SEQUENCE</scope>
</reference>
<dbReference type="InterPro" id="IPR013783">
    <property type="entry name" value="Ig-like_fold"/>
</dbReference>
<evidence type="ECO:0000259" key="5">
    <source>
        <dbReference type="PROSITE" id="PS50835"/>
    </source>
</evidence>
<dbReference type="AlphaFoldDB" id="A0A8S4ANW2"/>
<sequence>QVTCGTQILHSGAFHPSAFVLHKYGRTKGRVQTGSTHVDDFTPGRLLDRLKMHLAFCCILLCANLCWASTDGHPENLDVLMDNVVVLRVPQTEGSMVEVPLTCGEDYQSKAVFWRKNGRELVPPLIGNKVKVLVKEMNGGNYTCHLSSNGEYLNHTMVLVQPDQNNRTVILEEISPDQGYIHCSALNYKGSFHCTWTKTQFRSHAAVLLVRAERFMEEIPCELDADGAGVRCQDTNCPYSEEQQPISLTLYMSSYFRMEAYTKSFYLREIVSPDKLPNLQVSDGKVFTWDYPDSWEKPCSFFGLQFQVNLVPHGHPCSSEELIANKTTDKTEYEVNVKTKKYVFCVRAQDKYTQGPWNPWSTCIVNKHEVKC</sequence>
<keyword evidence="4" id="KW-0964">Secreted</keyword>
<dbReference type="EMBL" id="CAJRST010004446">
    <property type="protein sequence ID" value="CAG5872403.1"/>
    <property type="molecule type" value="Genomic_DNA"/>
</dbReference>
<organism evidence="6 7">
    <name type="scientific">Menidia menidia</name>
    <name type="common">Atlantic silverside</name>
    <dbReference type="NCBI Taxonomy" id="238744"/>
    <lineage>
        <taxon>Eukaryota</taxon>
        <taxon>Metazoa</taxon>
        <taxon>Chordata</taxon>
        <taxon>Craniata</taxon>
        <taxon>Vertebrata</taxon>
        <taxon>Euteleostomi</taxon>
        <taxon>Actinopterygii</taxon>
        <taxon>Neopterygii</taxon>
        <taxon>Teleostei</taxon>
        <taxon>Neoteleostei</taxon>
        <taxon>Acanthomorphata</taxon>
        <taxon>Ovalentaria</taxon>
        <taxon>Atherinomorphae</taxon>
        <taxon>Atheriniformes</taxon>
        <taxon>Atherinopsidae</taxon>
        <taxon>Menidiinae</taxon>
        <taxon>Menidia</taxon>
    </lineage>
</organism>
<dbReference type="InterPro" id="IPR036116">
    <property type="entry name" value="FN3_sf"/>
</dbReference>
<dbReference type="PANTHER" id="PTHR48485">
    <property type="entry name" value="INTERLEUKIN-12 SUBUNIT BETA-RELATED"/>
    <property type="match status" value="1"/>
</dbReference>
<dbReference type="GO" id="GO:0005125">
    <property type="term" value="F:cytokine activity"/>
    <property type="evidence" value="ECO:0007669"/>
    <property type="project" value="UniProtKB-KW"/>
</dbReference>
<dbReference type="PRINTS" id="PR01928">
    <property type="entry name" value="INTRLEUKN12B"/>
</dbReference>
<evidence type="ECO:0000256" key="3">
    <source>
        <dbReference type="ARBA" id="ARBA00023180"/>
    </source>
</evidence>
<evidence type="ECO:0000256" key="4">
    <source>
        <dbReference type="RuleBase" id="RU281113"/>
    </source>
</evidence>
<dbReference type="OrthoDB" id="8670716at2759"/>
<keyword evidence="3 4" id="KW-0325">Glycoprotein</keyword>
<dbReference type="PANTHER" id="PTHR48485:SF4">
    <property type="entry name" value="INTERLEUKIN-12 SUBUNIT BETA"/>
    <property type="match status" value="1"/>
</dbReference>